<protein>
    <submittedName>
        <fullName evidence="2">Uncharacterized protein</fullName>
    </submittedName>
</protein>
<evidence type="ECO:0000313" key="2">
    <source>
        <dbReference type="EMBL" id="PGG99039.1"/>
    </source>
</evidence>
<dbReference type="EMBL" id="PDNC01000107">
    <property type="protein sequence ID" value="PGG99039.1"/>
    <property type="molecule type" value="Genomic_DNA"/>
</dbReference>
<dbReference type="Proteomes" id="UP000224080">
    <property type="component" value="Unassembled WGS sequence"/>
</dbReference>
<gene>
    <name evidence="2" type="ORF">GX51_06455</name>
</gene>
<keyword evidence="3" id="KW-1185">Reference proteome</keyword>
<sequence>MADQSTENDSPQSHNITADLPSAQRKRRAPYISFGDVGTTASAGTFGSLLRVQVRTNPLFHYSLKLSPDAALAIVTPELDHTIARLMEIGSGVFREGGLNSTLHRPRQYHDFLKQALHDLVSLSKEHIHQVETNLKTHMFLDIVLAQAEAVEVSVPVELQVAQDTRDNLKLQ</sequence>
<reference evidence="2 3" key="1">
    <citation type="submission" date="2017-10" db="EMBL/GenBank/DDBJ databases">
        <title>Comparative genomics in systemic dimorphic fungi from Ajellomycetaceae.</title>
        <authorList>
            <person name="Munoz J.F."/>
            <person name="Mcewen J.G."/>
            <person name="Clay O.K."/>
            <person name="Cuomo C.A."/>
        </authorList>
    </citation>
    <scope>NUCLEOTIDE SEQUENCE [LARGE SCALE GENOMIC DNA]</scope>
    <source>
        <strain evidence="2 3">UAMH130</strain>
    </source>
</reference>
<feature type="region of interest" description="Disordered" evidence="1">
    <location>
        <begin position="1"/>
        <end position="22"/>
    </location>
</feature>
<evidence type="ECO:0000313" key="3">
    <source>
        <dbReference type="Proteomes" id="UP000224080"/>
    </source>
</evidence>
<name>A0A2B7WR36_9EURO</name>
<feature type="compositionally biased region" description="Polar residues" evidence="1">
    <location>
        <begin position="1"/>
        <end position="16"/>
    </location>
</feature>
<dbReference type="AlphaFoldDB" id="A0A2B7WR36"/>
<comment type="caution">
    <text evidence="2">The sequence shown here is derived from an EMBL/GenBank/DDBJ whole genome shotgun (WGS) entry which is preliminary data.</text>
</comment>
<evidence type="ECO:0000256" key="1">
    <source>
        <dbReference type="SAM" id="MobiDB-lite"/>
    </source>
</evidence>
<proteinExistence type="predicted"/>
<organism evidence="2 3">
    <name type="scientific">Blastomyces parvus</name>
    <dbReference type="NCBI Taxonomy" id="2060905"/>
    <lineage>
        <taxon>Eukaryota</taxon>
        <taxon>Fungi</taxon>
        <taxon>Dikarya</taxon>
        <taxon>Ascomycota</taxon>
        <taxon>Pezizomycotina</taxon>
        <taxon>Eurotiomycetes</taxon>
        <taxon>Eurotiomycetidae</taxon>
        <taxon>Onygenales</taxon>
        <taxon>Ajellomycetaceae</taxon>
        <taxon>Blastomyces</taxon>
    </lineage>
</organism>
<dbReference type="OrthoDB" id="4337792at2759"/>
<accession>A0A2B7WR36</accession>